<keyword evidence="2" id="KW-0723">Serine/threonine-protein kinase</keyword>
<evidence type="ECO:0000256" key="3">
    <source>
        <dbReference type="ARBA" id="ARBA00022679"/>
    </source>
</evidence>
<dbReference type="GO" id="GO:0005737">
    <property type="term" value="C:cytoplasm"/>
    <property type="evidence" value="ECO:0007669"/>
    <property type="project" value="TreeGrafter"/>
</dbReference>
<dbReference type="PROSITE" id="PS50011">
    <property type="entry name" value="PROTEIN_KINASE_DOM"/>
    <property type="match status" value="1"/>
</dbReference>
<dbReference type="EC" id="2.7.11.1" evidence="1"/>
<accession>A0AAD7RVF9</accession>
<gene>
    <name evidence="10" type="ORF">AAFF_G00098380</name>
</gene>
<reference evidence="10" key="1">
    <citation type="journal article" date="2023" name="Science">
        <title>Genome structures resolve the early diversification of teleost fishes.</title>
        <authorList>
            <person name="Parey E."/>
            <person name="Louis A."/>
            <person name="Montfort J."/>
            <person name="Bouchez O."/>
            <person name="Roques C."/>
            <person name="Iampietro C."/>
            <person name="Lluch J."/>
            <person name="Castinel A."/>
            <person name="Donnadieu C."/>
            <person name="Desvignes T."/>
            <person name="Floi Bucao C."/>
            <person name="Jouanno E."/>
            <person name="Wen M."/>
            <person name="Mejri S."/>
            <person name="Dirks R."/>
            <person name="Jansen H."/>
            <person name="Henkel C."/>
            <person name="Chen W.J."/>
            <person name="Zahm M."/>
            <person name="Cabau C."/>
            <person name="Klopp C."/>
            <person name="Thompson A.W."/>
            <person name="Robinson-Rechavi M."/>
            <person name="Braasch I."/>
            <person name="Lecointre G."/>
            <person name="Bobe J."/>
            <person name="Postlethwait J.H."/>
            <person name="Berthelot C."/>
            <person name="Roest Crollius H."/>
            <person name="Guiguen Y."/>
        </authorList>
    </citation>
    <scope>NUCLEOTIDE SEQUENCE</scope>
    <source>
        <strain evidence="10">NC1722</strain>
    </source>
</reference>
<sequence>MLGALAHACKQMFTAAQISASIANFVPEESWSLSLRGVVQPGNRRCGNRWASLCISETCWNLALVRLGTGGGPARLESAAHGAQNRWAPEGASCSFRTLRASLALPDRLAPVTQRAATVRLMGPCLRPSSSSFVCGNPDESSPFEANLKCNVFLSSSDCCSLLVRRSHVVWHFGSWASVNQKIEGLVKLGIHCVTCQKVAIKIVNREKLSESVLMKVEREIAILKLIEHPHVLKLHDVYENKKYLYLVLEHVSGGELFDYLVKKGRLTPKEARKFFRQIISALDFCHSHSIW</sequence>
<keyword evidence="4" id="KW-0547">Nucleotide-binding</keyword>
<evidence type="ECO:0000259" key="9">
    <source>
        <dbReference type="PROSITE" id="PS50011"/>
    </source>
</evidence>
<dbReference type="Pfam" id="PF00069">
    <property type="entry name" value="Pkinase"/>
    <property type="match status" value="1"/>
</dbReference>
<keyword evidence="6" id="KW-0067">ATP-binding</keyword>
<evidence type="ECO:0000313" key="10">
    <source>
        <dbReference type="EMBL" id="KAJ8390918.1"/>
    </source>
</evidence>
<keyword evidence="5" id="KW-0418">Kinase</keyword>
<evidence type="ECO:0000256" key="6">
    <source>
        <dbReference type="ARBA" id="ARBA00022840"/>
    </source>
</evidence>
<comment type="catalytic activity">
    <reaction evidence="8">
        <text>L-seryl-[protein] + ATP = O-phospho-L-seryl-[protein] + ADP + H(+)</text>
        <dbReference type="Rhea" id="RHEA:17989"/>
        <dbReference type="Rhea" id="RHEA-COMP:9863"/>
        <dbReference type="Rhea" id="RHEA-COMP:11604"/>
        <dbReference type="ChEBI" id="CHEBI:15378"/>
        <dbReference type="ChEBI" id="CHEBI:29999"/>
        <dbReference type="ChEBI" id="CHEBI:30616"/>
        <dbReference type="ChEBI" id="CHEBI:83421"/>
        <dbReference type="ChEBI" id="CHEBI:456216"/>
        <dbReference type="EC" id="2.7.11.1"/>
    </reaction>
</comment>
<dbReference type="PANTHER" id="PTHR24346">
    <property type="entry name" value="MAP/MICROTUBULE AFFINITY-REGULATING KINASE"/>
    <property type="match status" value="1"/>
</dbReference>
<dbReference type="Gene3D" id="3.30.200.20">
    <property type="entry name" value="Phosphorylase Kinase, domain 1"/>
    <property type="match status" value="1"/>
</dbReference>
<dbReference type="EMBL" id="JAINUG010000164">
    <property type="protein sequence ID" value="KAJ8390918.1"/>
    <property type="molecule type" value="Genomic_DNA"/>
</dbReference>
<keyword evidence="11" id="KW-1185">Reference proteome</keyword>
<evidence type="ECO:0000313" key="11">
    <source>
        <dbReference type="Proteomes" id="UP001221898"/>
    </source>
</evidence>
<feature type="domain" description="Protein kinase" evidence="9">
    <location>
        <begin position="173"/>
        <end position="292"/>
    </location>
</feature>
<comment type="caution">
    <text evidence="10">The sequence shown here is derived from an EMBL/GenBank/DDBJ whole genome shotgun (WGS) entry which is preliminary data.</text>
</comment>
<keyword evidence="3" id="KW-0808">Transferase</keyword>
<evidence type="ECO:0000256" key="8">
    <source>
        <dbReference type="ARBA" id="ARBA00048679"/>
    </source>
</evidence>
<dbReference type="PANTHER" id="PTHR24346:SF108">
    <property type="entry name" value="BR SERINE_THREONINE KINASE 1"/>
    <property type="match status" value="1"/>
</dbReference>
<evidence type="ECO:0000256" key="5">
    <source>
        <dbReference type="ARBA" id="ARBA00022777"/>
    </source>
</evidence>
<evidence type="ECO:0000256" key="7">
    <source>
        <dbReference type="ARBA" id="ARBA00047899"/>
    </source>
</evidence>
<proteinExistence type="predicted"/>
<dbReference type="GO" id="GO:0035556">
    <property type="term" value="P:intracellular signal transduction"/>
    <property type="evidence" value="ECO:0007669"/>
    <property type="project" value="TreeGrafter"/>
</dbReference>
<evidence type="ECO:0000256" key="1">
    <source>
        <dbReference type="ARBA" id="ARBA00012513"/>
    </source>
</evidence>
<dbReference type="SUPFAM" id="SSF56112">
    <property type="entry name" value="Protein kinase-like (PK-like)"/>
    <property type="match status" value="1"/>
</dbReference>
<dbReference type="GO" id="GO:0004674">
    <property type="term" value="F:protein serine/threonine kinase activity"/>
    <property type="evidence" value="ECO:0007669"/>
    <property type="project" value="UniProtKB-KW"/>
</dbReference>
<organism evidence="10 11">
    <name type="scientific">Aldrovandia affinis</name>
    <dbReference type="NCBI Taxonomy" id="143900"/>
    <lineage>
        <taxon>Eukaryota</taxon>
        <taxon>Metazoa</taxon>
        <taxon>Chordata</taxon>
        <taxon>Craniata</taxon>
        <taxon>Vertebrata</taxon>
        <taxon>Euteleostomi</taxon>
        <taxon>Actinopterygii</taxon>
        <taxon>Neopterygii</taxon>
        <taxon>Teleostei</taxon>
        <taxon>Notacanthiformes</taxon>
        <taxon>Halosauridae</taxon>
        <taxon>Aldrovandia</taxon>
    </lineage>
</organism>
<evidence type="ECO:0000256" key="2">
    <source>
        <dbReference type="ARBA" id="ARBA00022527"/>
    </source>
</evidence>
<protein>
    <recommendedName>
        <fullName evidence="1">non-specific serine/threonine protein kinase</fullName>
        <ecNumber evidence="1">2.7.11.1</ecNumber>
    </recommendedName>
</protein>
<dbReference type="SMART" id="SM00220">
    <property type="entry name" value="S_TKc"/>
    <property type="match status" value="1"/>
</dbReference>
<dbReference type="Gene3D" id="1.10.510.10">
    <property type="entry name" value="Transferase(Phosphotransferase) domain 1"/>
    <property type="match status" value="1"/>
</dbReference>
<dbReference type="InterPro" id="IPR011009">
    <property type="entry name" value="Kinase-like_dom_sf"/>
</dbReference>
<dbReference type="AlphaFoldDB" id="A0AAD7RVF9"/>
<dbReference type="InterPro" id="IPR000719">
    <property type="entry name" value="Prot_kinase_dom"/>
</dbReference>
<dbReference type="FunFam" id="3.30.200.20:FF:000003">
    <property type="entry name" value="Non-specific serine/threonine protein kinase"/>
    <property type="match status" value="1"/>
</dbReference>
<comment type="catalytic activity">
    <reaction evidence="7">
        <text>L-threonyl-[protein] + ATP = O-phospho-L-threonyl-[protein] + ADP + H(+)</text>
        <dbReference type="Rhea" id="RHEA:46608"/>
        <dbReference type="Rhea" id="RHEA-COMP:11060"/>
        <dbReference type="Rhea" id="RHEA-COMP:11605"/>
        <dbReference type="ChEBI" id="CHEBI:15378"/>
        <dbReference type="ChEBI" id="CHEBI:30013"/>
        <dbReference type="ChEBI" id="CHEBI:30616"/>
        <dbReference type="ChEBI" id="CHEBI:61977"/>
        <dbReference type="ChEBI" id="CHEBI:456216"/>
        <dbReference type="EC" id="2.7.11.1"/>
    </reaction>
</comment>
<dbReference type="GO" id="GO:0005524">
    <property type="term" value="F:ATP binding"/>
    <property type="evidence" value="ECO:0007669"/>
    <property type="project" value="UniProtKB-KW"/>
</dbReference>
<name>A0AAD7RVF9_9TELE</name>
<evidence type="ECO:0000256" key="4">
    <source>
        <dbReference type="ARBA" id="ARBA00022741"/>
    </source>
</evidence>
<dbReference type="Proteomes" id="UP001221898">
    <property type="component" value="Unassembled WGS sequence"/>
</dbReference>